<dbReference type="FunFam" id="3.60.40.10:FF:000002">
    <property type="entry name" value="Serine/threonine phosphatase stp"/>
    <property type="match status" value="1"/>
</dbReference>
<evidence type="ECO:0000256" key="6">
    <source>
        <dbReference type="ARBA" id="ARBA00023211"/>
    </source>
</evidence>
<dbReference type="NCBIfam" id="NF033484">
    <property type="entry name" value="Stp1_PP2C_phos"/>
    <property type="match status" value="1"/>
</dbReference>
<dbReference type="SMART" id="SM00331">
    <property type="entry name" value="PP2C_SIG"/>
    <property type="match status" value="1"/>
</dbReference>
<name>A0A0R2FMB5_9LACO</name>
<dbReference type="SMART" id="SM00332">
    <property type="entry name" value="PP2Cc"/>
    <property type="match status" value="1"/>
</dbReference>
<dbReference type="InterPro" id="IPR001932">
    <property type="entry name" value="PPM-type_phosphatase-like_dom"/>
</dbReference>
<dbReference type="Pfam" id="PF13672">
    <property type="entry name" value="PP2C_2"/>
    <property type="match status" value="1"/>
</dbReference>
<dbReference type="Proteomes" id="UP000051645">
    <property type="component" value="Unassembled WGS sequence"/>
</dbReference>
<reference evidence="12 13" key="1">
    <citation type="journal article" date="2015" name="Genome Announc.">
        <title>Expanding the biotechnology potential of lactobacilli through comparative genomics of 213 strains and associated genera.</title>
        <authorList>
            <person name="Sun Z."/>
            <person name="Harris H.M."/>
            <person name="McCann A."/>
            <person name="Guo C."/>
            <person name="Argimon S."/>
            <person name="Zhang W."/>
            <person name="Yang X."/>
            <person name="Jeffery I.B."/>
            <person name="Cooney J.C."/>
            <person name="Kagawa T.F."/>
            <person name="Liu W."/>
            <person name="Song Y."/>
            <person name="Salvetti E."/>
            <person name="Wrobel A."/>
            <person name="Rasinkangas P."/>
            <person name="Parkhill J."/>
            <person name="Rea M.C."/>
            <person name="O'Sullivan O."/>
            <person name="Ritari J."/>
            <person name="Douillard F.P."/>
            <person name="Paul Ross R."/>
            <person name="Yang R."/>
            <person name="Briner A.E."/>
            <person name="Felis G.E."/>
            <person name="de Vos W.M."/>
            <person name="Barrangou R."/>
            <person name="Klaenhammer T.R."/>
            <person name="Caufield P.W."/>
            <person name="Cui Y."/>
            <person name="Zhang H."/>
            <person name="O'Toole P.W."/>
        </authorList>
    </citation>
    <scope>NUCLEOTIDE SEQUENCE [LARGE SCALE GENOMIC DNA]</scope>
    <source>
        <strain evidence="10 13">ATCC BAA-66</strain>
        <strain evidence="11 12">DSM 13344</strain>
    </source>
</reference>
<evidence type="ECO:0000256" key="2">
    <source>
        <dbReference type="ARBA" id="ARBA00013081"/>
    </source>
</evidence>
<keyword evidence="5" id="KW-0904">Protein phosphatase</keyword>
<comment type="catalytic activity">
    <reaction evidence="8">
        <text>O-phospho-L-threonyl-[protein] + H2O = L-threonyl-[protein] + phosphate</text>
        <dbReference type="Rhea" id="RHEA:47004"/>
        <dbReference type="Rhea" id="RHEA-COMP:11060"/>
        <dbReference type="Rhea" id="RHEA-COMP:11605"/>
        <dbReference type="ChEBI" id="CHEBI:15377"/>
        <dbReference type="ChEBI" id="CHEBI:30013"/>
        <dbReference type="ChEBI" id="CHEBI:43474"/>
        <dbReference type="ChEBI" id="CHEBI:61977"/>
        <dbReference type="EC" id="3.1.3.16"/>
    </reaction>
</comment>
<comment type="catalytic activity">
    <reaction evidence="7">
        <text>O-phospho-L-seryl-[protein] + H2O = L-seryl-[protein] + phosphate</text>
        <dbReference type="Rhea" id="RHEA:20629"/>
        <dbReference type="Rhea" id="RHEA-COMP:9863"/>
        <dbReference type="Rhea" id="RHEA-COMP:11604"/>
        <dbReference type="ChEBI" id="CHEBI:15377"/>
        <dbReference type="ChEBI" id="CHEBI:29999"/>
        <dbReference type="ChEBI" id="CHEBI:43474"/>
        <dbReference type="ChEBI" id="CHEBI:83421"/>
        <dbReference type="EC" id="3.1.3.16"/>
    </reaction>
</comment>
<evidence type="ECO:0000256" key="1">
    <source>
        <dbReference type="ARBA" id="ARBA00001936"/>
    </source>
</evidence>
<proteinExistence type="predicted"/>
<evidence type="ECO:0000256" key="8">
    <source>
        <dbReference type="ARBA" id="ARBA00048336"/>
    </source>
</evidence>
<dbReference type="GO" id="GO:0046872">
    <property type="term" value="F:metal ion binding"/>
    <property type="evidence" value="ECO:0007669"/>
    <property type="project" value="UniProtKB-KW"/>
</dbReference>
<dbReference type="EC" id="3.1.3.16" evidence="2"/>
<dbReference type="Gene3D" id="3.60.40.10">
    <property type="entry name" value="PPM-type phosphatase domain"/>
    <property type="match status" value="1"/>
</dbReference>
<dbReference type="GO" id="GO:0004722">
    <property type="term" value="F:protein serine/threonine phosphatase activity"/>
    <property type="evidence" value="ECO:0007669"/>
    <property type="project" value="UniProtKB-EC"/>
</dbReference>
<keyword evidence="3" id="KW-0479">Metal-binding</keyword>
<organism evidence="10 13">
    <name type="scientific">Lactobacillus selangorensis</name>
    <dbReference type="NCBI Taxonomy" id="81857"/>
    <lineage>
        <taxon>Bacteria</taxon>
        <taxon>Bacillati</taxon>
        <taxon>Bacillota</taxon>
        <taxon>Bacilli</taxon>
        <taxon>Lactobacillales</taxon>
        <taxon>Lactobacillaceae</taxon>
        <taxon>Lactobacillus</taxon>
    </lineage>
</organism>
<comment type="cofactor">
    <cofactor evidence="1">
        <name>Mn(2+)</name>
        <dbReference type="ChEBI" id="CHEBI:29035"/>
    </cofactor>
</comment>
<keyword evidence="12" id="KW-1185">Reference proteome</keyword>
<dbReference type="EMBL" id="JQAT01000001">
    <property type="protein sequence ID" value="KRN29648.1"/>
    <property type="molecule type" value="Genomic_DNA"/>
</dbReference>
<gene>
    <name evidence="10" type="ORF">IV38_GL000535</name>
    <name evidence="11" type="ORF">IV40_GL000133</name>
</gene>
<dbReference type="CDD" id="cd00143">
    <property type="entry name" value="PP2Cc"/>
    <property type="match status" value="1"/>
</dbReference>
<keyword evidence="6" id="KW-0464">Manganese</keyword>
<evidence type="ECO:0000313" key="12">
    <source>
        <dbReference type="Proteomes" id="UP000051645"/>
    </source>
</evidence>
<dbReference type="PANTHER" id="PTHR47992">
    <property type="entry name" value="PROTEIN PHOSPHATASE"/>
    <property type="match status" value="1"/>
</dbReference>
<evidence type="ECO:0000256" key="3">
    <source>
        <dbReference type="ARBA" id="ARBA00022723"/>
    </source>
</evidence>
<accession>A0A0R2FMB5</accession>
<evidence type="ECO:0000313" key="11">
    <source>
        <dbReference type="EMBL" id="KRN33823.1"/>
    </source>
</evidence>
<evidence type="ECO:0000256" key="5">
    <source>
        <dbReference type="ARBA" id="ARBA00022912"/>
    </source>
</evidence>
<evidence type="ECO:0000313" key="10">
    <source>
        <dbReference type="EMBL" id="KRN29648.1"/>
    </source>
</evidence>
<dbReference type="STRING" id="81857.IV38_GL000535"/>
<dbReference type="PROSITE" id="PS51746">
    <property type="entry name" value="PPM_2"/>
    <property type="match status" value="1"/>
</dbReference>
<dbReference type="Proteomes" id="UP000051751">
    <property type="component" value="Unassembled WGS sequence"/>
</dbReference>
<dbReference type="AlphaFoldDB" id="A0A0R2FMB5"/>
<dbReference type="PATRIC" id="fig|81857.3.peg.540"/>
<feature type="domain" description="PPM-type phosphatase" evidence="9">
    <location>
        <begin position="3"/>
        <end position="242"/>
    </location>
</feature>
<dbReference type="InterPro" id="IPR036457">
    <property type="entry name" value="PPM-type-like_dom_sf"/>
</dbReference>
<comment type="caution">
    <text evidence="10">The sequence shown here is derived from an EMBL/GenBank/DDBJ whole genome shotgun (WGS) entry which is preliminary data.</text>
</comment>
<evidence type="ECO:0000313" key="13">
    <source>
        <dbReference type="Proteomes" id="UP000051751"/>
    </source>
</evidence>
<protein>
    <recommendedName>
        <fullName evidence="2">protein-serine/threonine phosphatase</fullName>
        <ecNumber evidence="2">3.1.3.16</ecNumber>
    </recommendedName>
</protein>
<evidence type="ECO:0000256" key="7">
    <source>
        <dbReference type="ARBA" id="ARBA00047761"/>
    </source>
</evidence>
<keyword evidence="4" id="KW-0378">Hydrolase</keyword>
<evidence type="ECO:0000259" key="9">
    <source>
        <dbReference type="PROSITE" id="PS51746"/>
    </source>
</evidence>
<evidence type="ECO:0000256" key="4">
    <source>
        <dbReference type="ARBA" id="ARBA00022801"/>
    </source>
</evidence>
<dbReference type="EMBL" id="JQAZ01000001">
    <property type="protein sequence ID" value="KRN33823.1"/>
    <property type="molecule type" value="Genomic_DNA"/>
</dbReference>
<sequence>MIEIAYQTDVGQKRESNQDYVGTFLNKGGARFAIVADGMGGHRGGDVASEMAVSHIGYHFEQTTSTDVEELIKWLVVELQNENQQIIDASEEYADLMGMGTTMVAVILVDHKFVVANIGDSRAYLYRSDRLKQLTEDHSLVNELVKQGEISPEDARNHPQKNIITRSLGISTDVDADVTIYELAENDLLLLCTDGLTNMMTDRQIAMILASPEDITEKCKALVKVANQAGGLDNITALLIHETQQAVND</sequence>
<dbReference type="InterPro" id="IPR015655">
    <property type="entry name" value="PP2C"/>
</dbReference>
<dbReference type="SUPFAM" id="SSF81606">
    <property type="entry name" value="PP2C-like"/>
    <property type="match status" value="1"/>
</dbReference>